<dbReference type="Gene3D" id="3.40.50.1820">
    <property type="entry name" value="alpha/beta hydrolase"/>
    <property type="match status" value="1"/>
</dbReference>
<sequence length="281" mass="31964">MNAAVEKSISRMPAGTLQTHWFPYGPGRKKSATVWLPPGYVQGKRAYGVLYMTDGQNLFDRDAPYGGWCADQAVMQLPVGMRGFIIVGIDNGNKEREIELTPDLGPVPTMVQAMSGYDFSRRKGAQFARFVTRTVMPYIETYYTVLTGRAHTAVAGSSSGGLEAFYIGLENRDKFSYIAALSPAFVLFEEKTWKNYFNRFDFTKENYPQRIYMYNGNGDLLEKMLYAGAVQMKQQLLACGFPPKSLKFETDMHARHNEQAWRNYFPRALAWLLEKDKENVL</sequence>
<dbReference type="AlphaFoldDB" id="A0A9D1CV93"/>
<dbReference type="Proteomes" id="UP000886787">
    <property type="component" value="Unassembled WGS sequence"/>
</dbReference>
<proteinExistence type="predicted"/>
<dbReference type="SUPFAM" id="SSF53474">
    <property type="entry name" value="alpha/beta-Hydrolases"/>
    <property type="match status" value="1"/>
</dbReference>
<reference evidence="1" key="2">
    <citation type="journal article" date="2021" name="PeerJ">
        <title>Extensive microbial diversity within the chicken gut microbiome revealed by metagenomics and culture.</title>
        <authorList>
            <person name="Gilroy R."/>
            <person name="Ravi A."/>
            <person name="Getino M."/>
            <person name="Pursley I."/>
            <person name="Horton D.L."/>
            <person name="Alikhan N.F."/>
            <person name="Baker D."/>
            <person name="Gharbi K."/>
            <person name="Hall N."/>
            <person name="Watson M."/>
            <person name="Adriaenssens E.M."/>
            <person name="Foster-Nyarko E."/>
            <person name="Jarju S."/>
            <person name="Secka A."/>
            <person name="Antonio M."/>
            <person name="Oren A."/>
            <person name="Chaudhuri R.R."/>
            <person name="La Ragione R."/>
            <person name="Hildebrand F."/>
            <person name="Pallen M.J."/>
        </authorList>
    </citation>
    <scope>NUCLEOTIDE SEQUENCE</scope>
    <source>
        <strain evidence="1">ChiSjej1B19-3389</strain>
    </source>
</reference>
<dbReference type="InterPro" id="IPR029058">
    <property type="entry name" value="AB_hydrolase_fold"/>
</dbReference>
<gene>
    <name evidence="1" type="ORF">IAD32_06710</name>
</gene>
<comment type="caution">
    <text evidence="1">The sequence shown here is derived from an EMBL/GenBank/DDBJ whole genome shotgun (WGS) entry which is preliminary data.</text>
</comment>
<dbReference type="InterPro" id="IPR050583">
    <property type="entry name" value="Mycobacterial_A85_antigen"/>
</dbReference>
<protein>
    <submittedName>
        <fullName evidence="1">Alpha/beta hydrolase</fullName>
    </submittedName>
</protein>
<organism evidence="1 2">
    <name type="scientific">Candidatus Scatavimonas merdigallinarum</name>
    <dbReference type="NCBI Taxonomy" id="2840914"/>
    <lineage>
        <taxon>Bacteria</taxon>
        <taxon>Bacillati</taxon>
        <taxon>Bacillota</taxon>
        <taxon>Clostridia</taxon>
        <taxon>Eubacteriales</taxon>
        <taxon>Oscillospiraceae</taxon>
        <taxon>Oscillospiraceae incertae sedis</taxon>
        <taxon>Candidatus Scatavimonas</taxon>
    </lineage>
</organism>
<keyword evidence="1" id="KW-0378">Hydrolase</keyword>
<dbReference type="InterPro" id="IPR000801">
    <property type="entry name" value="Esterase-like"/>
</dbReference>
<accession>A0A9D1CV93</accession>
<dbReference type="Pfam" id="PF00756">
    <property type="entry name" value="Esterase"/>
    <property type="match status" value="1"/>
</dbReference>
<evidence type="ECO:0000313" key="2">
    <source>
        <dbReference type="Proteomes" id="UP000886787"/>
    </source>
</evidence>
<dbReference type="PANTHER" id="PTHR48098:SF6">
    <property type="entry name" value="FERRI-BACILLIBACTIN ESTERASE BESA"/>
    <property type="match status" value="1"/>
</dbReference>
<name>A0A9D1CV93_9FIRM</name>
<reference evidence="1" key="1">
    <citation type="submission" date="2020-10" db="EMBL/GenBank/DDBJ databases">
        <authorList>
            <person name="Gilroy R."/>
        </authorList>
    </citation>
    <scope>NUCLEOTIDE SEQUENCE</scope>
    <source>
        <strain evidence="1">ChiSjej1B19-3389</strain>
    </source>
</reference>
<dbReference type="PANTHER" id="PTHR48098">
    <property type="entry name" value="ENTEROCHELIN ESTERASE-RELATED"/>
    <property type="match status" value="1"/>
</dbReference>
<evidence type="ECO:0000313" key="1">
    <source>
        <dbReference type="EMBL" id="HIQ80959.1"/>
    </source>
</evidence>
<dbReference type="EMBL" id="DVFW01000029">
    <property type="protein sequence ID" value="HIQ80959.1"/>
    <property type="molecule type" value="Genomic_DNA"/>
</dbReference>
<dbReference type="GO" id="GO:0016787">
    <property type="term" value="F:hydrolase activity"/>
    <property type="evidence" value="ECO:0007669"/>
    <property type="project" value="UniProtKB-KW"/>
</dbReference>